<gene>
    <name evidence="2" type="ORF">PHYSODRAFT_284136</name>
</gene>
<dbReference type="KEGG" id="psoj:PHYSODRAFT_284136"/>
<dbReference type="InParanoid" id="G4YII0"/>
<dbReference type="GeneID" id="20639714"/>
<name>G4YII0_PHYSP</name>
<keyword evidence="3" id="KW-1185">Reference proteome</keyword>
<dbReference type="AlphaFoldDB" id="G4YII0"/>
<feature type="compositionally biased region" description="Basic and acidic residues" evidence="1">
    <location>
        <begin position="78"/>
        <end position="93"/>
    </location>
</feature>
<dbReference type="RefSeq" id="XP_009515058.1">
    <property type="nucleotide sequence ID" value="XM_009516763.1"/>
</dbReference>
<dbReference type="Proteomes" id="UP000002640">
    <property type="component" value="Unassembled WGS sequence"/>
</dbReference>
<accession>G4YII0</accession>
<organism evidence="2 3">
    <name type="scientific">Phytophthora sojae (strain P6497)</name>
    <name type="common">Soybean stem and root rot agent</name>
    <name type="synonym">Phytophthora megasperma f. sp. glycines</name>
    <dbReference type="NCBI Taxonomy" id="1094619"/>
    <lineage>
        <taxon>Eukaryota</taxon>
        <taxon>Sar</taxon>
        <taxon>Stramenopiles</taxon>
        <taxon>Oomycota</taxon>
        <taxon>Peronosporomycetes</taxon>
        <taxon>Peronosporales</taxon>
        <taxon>Peronosporaceae</taxon>
        <taxon>Phytophthora</taxon>
    </lineage>
</organism>
<sequence length="159" mass="17832">MFANRSKRDIQLVTDAGRKVRVKQFEEEGSQRSIAEMKEIIERERTARQQAQLAAEQALTAAKEAQKVILELEQELESKDQQLEQERTAREQAELAAQRAASAAEEAVDQHKASPVQAEKDECVKAQPEAETEESNTDDDVHSLPHAVTTTGKCIFLFL</sequence>
<protein>
    <submittedName>
        <fullName evidence="2">Uncharacterized protein</fullName>
    </submittedName>
</protein>
<evidence type="ECO:0000313" key="2">
    <source>
        <dbReference type="EMBL" id="EGZ27783.1"/>
    </source>
</evidence>
<dbReference type="EMBL" id="JH159151">
    <property type="protein sequence ID" value="EGZ27783.1"/>
    <property type="molecule type" value="Genomic_DNA"/>
</dbReference>
<proteinExistence type="predicted"/>
<reference evidence="2 3" key="1">
    <citation type="journal article" date="2006" name="Science">
        <title>Phytophthora genome sequences uncover evolutionary origins and mechanisms of pathogenesis.</title>
        <authorList>
            <person name="Tyler B.M."/>
            <person name="Tripathy S."/>
            <person name="Zhang X."/>
            <person name="Dehal P."/>
            <person name="Jiang R.H."/>
            <person name="Aerts A."/>
            <person name="Arredondo F.D."/>
            <person name="Baxter L."/>
            <person name="Bensasson D."/>
            <person name="Beynon J.L."/>
            <person name="Chapman J."/>
            <person name="Damasceno C.M."/>
            <person name="Dorrance A.E."/>
            <person name="Dou D."/>
            <person name="Dickerman A.W."/>
            <person name="Dubchak I.L."/>
            <person name="Garbelotto M."/>
            <person name="Gijzen M."/>
            <person name="Gordon S.G."/>
            <person name="Govers F."/>
            <person name="Grunwald N.J."/>
            <person name="Huang W."/>
            <person name="Ivors K.L."/>
            <person name="Jones R.W."/>
            <person name="Kamoun S."/>
            <person name="Krampis K."/>
            <person name="Lamour K.H."/>
            <person name="Lee M.K."/>
            <person name="McDonald W.H."/>
            <person name="Medina M."/>
            <person name="Meijer H.J."/>
            <person name="Nordberg E.K."/>
            <person name="Maclean D.J."/>
            <person name="Ospina-Giraldo M.D."/>
            <person name="Morris P.F."/>
            <person name="Phuntumart V."/>
            <person name="Putnam N.H."/>
            <person name="Rash S."/>
            <person name="Rose J.K."/>
            <person name="Sakihama Y."/>
            <person name="Salamov A.A."/>
            <person name="Savidor A."/>
            <person name="Scheuring C.F."/>
            <person name="Smith B.M."/>
            <person name="Sobral B.W."/>
            <person name="Terry A."/>
            <person name="Torto-Alalibo T.A."/>
            <person name="Win J."/>
            <person name="Xu Z."/>
            <person name="Zhang H."/>
            <person name="Grigoriev I.V."/>
            <person name="Rokhsar D.S."/>
            <person name="Boore J.L."/>
        </authorList>
    </citation>
    <scope>NUCLEOTIDE SEQUENCE [LARGE SCALE GENOMIC DNA]</scope>
    <source>
        <strain evidence="2 3">P6497</strain>
    </source>
</reference>
<dbReference type="SMR" id="G4YII0"/>
<evidence type="ECO:0000256" key="1">
    <source>
        <dbReference type="SAM" id="MobiDB-lite"/>
    </source>
</evidence>
<evidence type="ECO:0000313" key="3">
    <source>
        <dbReference type="Proteomes" id="UP000002640"/>
    </source>
</evidence>
<feature type="compositionally biased region" description="Low complexity" evidence="1">
    <location>
        <begin position="94"/>
        <end position="105"/>
    </location>
</feature>
<feature type="compositionally biased region" description="Basic and acidic residues" evidence="1">
    <location>
        <begin position="108"/>
        <end position="124"/>
    </location>
</feature>
<feature type="region of interest" description="Disordered" evidence="1">
    <location>
        <begin position="78"/>
        <end position="146"/>
    </location>
</feature>